<name>A0ACC0XNN8_9ROSI</name>
<comment type="caution">
    <text evidence="1">The sequence shown here is derived from an EMBL/GenBank/DDBJ whole genome shotgun (WGS) entry which is preliminary data.</text>
</comment>
<gene>
    <name evidence="1" type="ORF">Pint_31790</name>
</gene>
<accession>A0ACC0XNN8</accession>
<dbReference type="Proteomes" id="UP001163603">
    <property type="component" value="Chromosome 11"/>
</dbReference>
<evidence type="ECO:0000313" key="1">
    <source>
        <dbReference type="EMBL" id="KAJ0020861.1"/>
    </source>
</evidence>
<sequence length="134" mass="14311">MTFLVSPSSLLPIFFKSRVVIPARQGSIITTASVCGRIGGAATHAYTSSKHGVVGLMRNTAVELGQYGIRPKDVAEAALYLGSDESKYVSGKDLVVDGGYTIVNPELSEEEECEEDEGAAEEDKMREVVDLVKG</sequence>
<proteinExistence type="predicted"/>
<protein>
    <submittedName>
        <fullName evidence="1">Uncharacterized protein</fullName>
    </submittedName>
</protein>
<evidence type="ECO:0000313" key="2">
    <source>
        <dbReference type="Proteomes" id="UP001163603"/>
    </source>
</evidence>
<organism evidence="1 2">
    <name type="scientific">Pistacia integerrima</name>
    <dbReference type="NCBI Taxonomy" id="434235"/>
    <lineage>
        <taxon>Eukaryota</taxon>
        <taxon>Viridiplantae</taxon>
        <taxon>Streptophyta</taxon>
        <taxon>Embryophyta</taxon>
        <taxon>Tracheophyta</taxon>
        <taxon>Spermatophyta</taxon>
        <taxon>Magnoliopsida</taxon>
        <taxon>eudicotyledons</taxon>
        <taxon>Gunneridae</taxon>
        <taxon>Pentapetalae</taxon>
        <taxon>rosids</taxon>
        <taxon>malvids</taxon>
        <taxon>Sapindales</taxon>
        <taxon>Anacardiaceae</taxon>
        <taxon>Pistacia</taxon>
    </lineage>
</organism>
<dbReference type="EMBL" id="CM047746">
    <property type="protein sequence ID" value="KAJ0020861.1"/>
    <property type="molecule type" value="Genomic_DNA"/>
</dbReference>
<keyword evidence="2" id="KW-1185">Reference proteome</keyword>
<reference evidence="2" key="1">
    <citation type="journal article" date="2023" name="G3 (Bethesda)">
        <title>Genome assembly and association tests identify interacting loci associated with vigor, precocity, and sex in interspecific pistachio rootstocks.</title>
        <authorList>
            <person name="Palmer W."/>
            <person name="Jacygrad E."/>
            <person name="Sagayaradj S."/>
            <person name="Cavanaugh K."/>
            <person name="Han R."/>
            <person name="Bertier L."/>
            <person name="Beede B."/>
            <person name="Kafkas S."/>
            <person name="Golino D."/>
            <person name="Preece J."/>
            <person name="Michelmore R."/>
        </authorList>
    </citation>
    <scope>NUCLEOTIDE SEQUENCE [LARGE SCALE GENOMIC DNA]</scope>
</reference>